<dbReference type="PANTHER" id="PTHR34861:SF10">
    <property type="entry name" value="CYCLASE"/>
    <property type="match status" value="1"/>
</dbReference>
<dbReference type="AlphaFoldDB" id="A0A1Y6ENW8"/>
<dbReference type="GO" id="GO:0019441">
    <property type="term" value="P:L-tryptophan catabolic process to kynurenine"/>
    <property type="evidence" value="ECO:0007669"/>
    <property type="project" value="InterPro"/>
</dbReference>
<dbReference type="Pfam" id="PF04199">
    <property type="entry name" value="Cyclase"/>
    <property type="match status" value="1"/>
</dbReference>
<feature type="chain" id="PRO_5013232500" evidence="1">
    <location>
        <begin position="27"/>
        <end position="310"/>
    </location>
</feature>
<accession>A0A1Y6ENW8</accession>
<dbReference type="InterPro" id="IPR037175">
    <property type="entry name" value="KFase_sf"/>
</dbReference>
<dbReference type="PROSITE" id="PS51257">
    <property type="entry name" value="PROKAR_LIPOPROTEIN"/>
    <property type="match status" value="1"/>
</dbReference>
<organism evidence="2 3">
    <name type="scientific">Altererythrobacter xiamenensis</name>
    <dbReference type="NCBI Taxonomy" id="1316679"/>
    <lineage>
        <taxon>Bacteria</taxon>
        <taxon>Pseudomonadati</taxon>
        <taxon>Pseudomonadota</taxon>
        <taxon>Alphaproteobacteria</taxon>
        <taxon>Sphingomonadales</taxon>
        <taxon>Erythrobacteraceae</taxon>
        <taxon>Altererythrobacter</taxon>
    </lineage>
</organism>
<dbReference type="SUPFAM" id="SSF102198">
    <property type="entry name" value="Putative cyclase"/>
    <property type="match status" value="1"/>
</dbReference>
<evidence type="ECO:0000256" key="1">
    <source>
        <dbReference type="SAM" id="SignalP"/>
    </source>
</evidence>
<keyword evidence="3" id="KW-1185">Reference proteome</keyword>
<keyword evidence="1" id="KW-0732">Signal</keyword>
<dbReference type="PANTHER" id="PTHR34861">
    <property type="match status" value="1"/>
</dbReference>
<evidence type="ECO:0000313" key="3">
    <source>
        <dbReference type="Proteomes" id="UP000194420"/>
    </source>
</evidence>
<feature type="signal peptide" evidence="1">
    <location>
        <begin position="1"/>
        <end position="26"/>
    </location>
</feature>
<dbReference type="Proteomes" id="UP000194420">
    <property type="component" value="Unassembled WGS sequence"/>
</dbReference>
<protein>
    <submittedName>
        <fullName evidence="2">Putative cyclase</fullName>
    </submittedName>
</protein>
<proteinExistence type="predicted"/>
<dbReference type="InterPro" id="IPR007325">
    <property type="entry name" value="KFase/CYL"/>
</dbReference>
<name>A0A1Y6ENW8_9SPHN</name>
<evidence type="ECO:0000313" key="2">
    <source>
        <dbReference type="EMBL" id="SMQ64338.1"/>
    </source>
</evidence>
<sequence length="310" mass="32935">MSKRKTCLMTVVATAFVLTGCSKVEAEEHTSVAVEPDPVLGMVGTITPEQVRRGADLITQGKVYQLGIVTGPQTPAWGNRKFEMQVFDLGEFGSNKLTGHDDRVITHIGIGSQIDGFGHIGLDSVYYGGFTGDQVFAADGLKMHGAHNIPPIATRGVVIDMAMHFESAVLEPLTSYGADDIRAAAAAQNVEIRPGDVVLLHTGWLSRIDEAETFGTRQPGINLDGARYLANLGVVAVGSDTPGLESDAPTADGAAFPVHGYLLAEKGIHILENMNTAELVADNANEFFFVLGTPRLEGSVQAIINPLAIR</sequence>
<dbReference type="Gene3D" id="3.50.30.50">
    <property type="entry name" value="Putative cyclase"/>
    <property type="match status" value="1"/>
</dbReference>
<dbReference type="GO" id="GO:0004061">
    <property type="term" value="F:arylformamidase activity"/>
    <property type="evidence" value="ECO:0007669"/>
    <property type="project" value="InterPro"/>
</dbReference>
<reference evidence="3" key="1">
    <citation type="submission" date="2017-04" db="EMBL/GenBank/DDBJ databases">
        <authorList>
            <person name="Varghese N."/>
            <person name="Submissions S."/>
        </authorList>
    </citation>
    <scope>NUCLEOTIDE SEQUENCE [LARGE SCALE GENOMIC DNA]</scope>
</reference>
<gene>
    <name evidence="2" type="ORF">SAMN06297468_0994</name>
</gene>
<dbReference type="EMBL" id="FXWG01000001">
    <property type="protein sequence ID" value="SMQ64338.1"/>
    <property type="molecule type" value="Genomic_DNA"/>
</dbReference>